<dbReference type="AlphaFoldDB" id="A0A1E5L2W1"/>
<protein>
    <submittedName>
        <fullName evidence="3">Uncharacterized protein</fullName>
    </submittedName>
</protein>
<feature type="transmembrane region" description="Helical" evidence="2">
    <location>
        <begin position="235"/>
        <end position="255"/>
    </location>
</feature>
<feature type="compositionally biased region" description="Polar residues" evidence="1">
    <location>
        <begin position="284"/>
        <end position="297"/>
    </location>
</feature>
<keyword evidence="2" id="KW-1133">Transmembrane helix</keyword>
<comment type="caution">
    <text evidence="3">The sequence shown here is derived from an EMBL/GenBank/DDBJ whole genome shotgun (WGS) entry which is preliminary data.</text>
</comment>
<name>A0A1E5L2W1_9FIRM</name>
<feature type="compositionally biased region" description="Basic and acidic residues" evidence="1">
    <location>
        <begin position="272"/>
        <end position="282"/>
    </location>
</feature>
<evidence type="ECO:0000256" key="2">
    <source>
        <dbReference type="SAM" id="Phobius"/>
    </source>
</evidence>
<dbReference type="Proteomes" id="UP000095255">
    <property type="component" value="Unassembled WGS sequence"/>
</dbReference>
<reference evidence="3 4" key="1">
    <citation type="submission" date="2016-09" db="EMBL/GenBank/DDBJ databases">
        <title>Desulfuribacillus arsenicus sp. nov., an obligately anaerobic, dissimilatory arsenic- and antimonate-reducing bacterium isolated from anoxic sediments.</title>
        <authorList>
            <person name="Abin C.A."/>
            <person name="Hollibaugh J.T."/>
        </authorList>
    </citation>
    <scope>NUCLEOTIDE SEQUENCE [LARGE SCALE GENOMIC DNA]</scope>
    <source>
        <strain evidence="3 4">MLFW-2</strain>
    </source>
</reference>
<keyword evidence="2" id="KW-0812">Transmembrane</keyword>
<keyword evidence="4" id="KW-1185">Reference proteome</keyword>
<evidence type="ECO:0000313" key="3">
    <source>
        <dbReference type="EMBL" id="OEH84485.1"/>
    </source>
</evidence>
<dbReference type="EMBL" id="MJAT01000038">
    <property type="protein sequence ID" value="OEH84485.1"/>
    <property type="molecule type" value="Genomic_DNA"/>
</dbReference>
<evidence type="ECO:0000256" key="1">
    <source>
        <dbReference type="SAM" id="MobiDB-lite"/>
    </source>
</evidence>
<dbReference type="STRING" id="1390249.BHU72_09775"/>
<organism evidence="3 4">
    <name type="scientific">Desulfuribacillus stibiiarsenatis</name>
    <dbReference type="NCBI Taxonomy" id="1390249"/>
    <lineage>
        <taxon>Bacteria</taxon>
        <taxon>Bacillati</taxon>
        <taxon>Bacillota</taxon>
        <taxon>Desulfuribacillia</taxon>
        <taxon>Desulfuribacillales</taxon>
        <taxon>Desulfuribacillaceae</taxon>
        <taxon>Desulfuribacillus</taxon>
    </lineage>
</organism>
<keyword evidence="2" id="KW-0472">Membrane</keyword>
<gene>
    <name evidence="3" type="ORF">BHU72_09775</name>
</gene>
<evidence type="ECO:0000313" key="4">
    <source>
        <dbReference type="Proteomes" id="UP000095255"/>
    </source>
</evidence>
<accession>A0A1E5L2W1</accession>
<sequence length="332" mass="37112">MRVLKQRQLFILFIFTLLVATMVQPSMVAAEQTDFTVKEVFISIRPEYDQPVDWPNPEIPAVLVINQVDIINNTDEQLTTFSFPAPTNEPNFYVFATGKSGGPGQYFPAPHVLGDRVIHVDLREQPIPPKELYSLVVQYYYSPFALDGIRKSFSFEFAPPFTVEKVVSNVIVPPAGRNAKVEPAELALKEGNYTNVNADNPVNVAIEYDKADNVPTNKPLDKSGQAGGSDFDSKAVGYVAFIIILAIILFFVLKLGPTDNSKKQKNKTKQAKQQEPKKEVKVASKTQQDNKIVNQSPKKAAPVATEDQKELRRQLIAGEIDEQTYKDKLKKL</sequence>
<dbReference type="RefSeq" id="WP_069703198.1">
    <property type="nucleotide sequence ID" value="NZ_MJAT01000038.1"/>
</dbReference>
<feature type="region of interest" description="Disordered" evidence="1">
    <location>
        <begin position="260"/>
        <end position="308"/>
    </location>
</feature>
<dbReference type="OrthoDB" id="2790201at2"/>
<proteinExistence type="predicted"/>